<dbReference type="InterPro" id="IPR051532">
    <property type="entry name" value="Ester_Hydrolysis_Enzymes"/>
</dbReference>
<dbReference type="PANTHER" id="PTHR30383:SF24">
    <property type="entry name" value="THIOESTERASE 1_PROTEASE 1_LYSOPHOSPHOLIPASE L1"/>
    <property type="match status" value="1"/>
</dbReference>
<evidence type="ECO:0000313" key="2">
    <source>
        <dbReference type="EMBL" id="MBB1485116.1"/>
    </source>
</evidence>
<reference evidence="2 3" key="1">
    <citation type="submission" date="2020-08" db="EMBL/GenBank/DDBJ databases">
        <title>Oceanospirillum sp. nov. isolated from marine sediment.</title>
        <authorList>
            <person name="Ji X."/>
        </authorList>
    </citation>
    <scope>NUCLEOTIDE SEQUENCE [LARGE SCALE GENOMIC DNA]</scope>
    <source>
        <strain evidence="2 3">D5</strain>
    </source>
</reference>
<evidence type="ECO:0000313" key="3">
    <source>
        <dbReference type="Proteomes" id="UP000565262"/>
    </source>
</evidence>
<organism evidence="2 3">
    <name type="scientific">Oceanospirillum sediminis</name>
    <dbReference type="NCBI Taxonomy" id="2760088"/>
    <lineage>
        <taxon>Bacteria</taxon>
        <taxon>Pseudomonadati</taxon>
        <taxon>Pseudomonadota</taxon>
        <taxon>Gammaproteobacteria</taxon>
        <taxon>Oceanospirillales</taxon>
        <taxon>Oceanospirillaceae</taxon>
        <taxon>Oceanospirillum</taxon>
    </lineage>
</organism>
<comment type="caution">
    <text evidence="2">The sequence shown here is derived from an EMBL/GenBank/DDBJ whole genome shotgun (WGS) entry which is preliminary data.</text>
</comment>
<dbReference type="EMBL" id="JACJFM010000001">
    <property type="protein sequence ID" value="MBB1485116.1"/>
    <property type="molecule type" value="Genomic_DNA"/>
</dbReference>
<feature type="domain" description="SGNH hydrolase-type esterase" evidence="1">
    <location>
        <begin position="20"/>
        <end position="178"/>
    </location>
</feature>
<name>A0A839ILC3_9GAMM</name>
<dbReference type="InterPro" id="IPR008265">
    <property type="entry name" value="Lipase_GDSL_AS"/>
</dbReference>
<dbReference type="AlphaFoldDB" id="A0A839ILC3"/>
<evidence type="ECO:0000259" key="1">
    <source>
        <dbReference type="Pfam" id="PF13472"/>
    </source>
</evidence>
<sequence length="200" mass="22009">MFLLTPASSHADDHQPVILVLGDSISAGYGMSAQDGWVSLLQERLRQQGLTWQVVNASISGETTQGGLTRLPSLLRQHKPELVLLELGGNDGLRGLPLNLFKHNLKQMIMLSQQHNAKPVLLGIQLPPSYGRRYTQAFARTYPDLAEEYQIPVMPFILEGIGTDAEKMQADGIHPTSAAQPQLLNNIWPVISPLLKTKDS</sequence>
<dbReference type="PANTHER" id="PTHR30383">
    <property type="entry name" value="THIOESTERASE 1/PROTEASE 1/LYSOPHOSPHOLIPASE L1"/>
    <property type="match status" value="1"/>
</dbReference>
<accession>A0A839ILC3</accession>
<dbReference type="InterPro" id="IPR013830">
    <property type="entry name" value="SGNH_hydro"/>
</dbReference>
<proteinExistence type="predicted"/>
<dbReference type="InterPro" id="IPR036514">
    <property type="entry name" value="SGNH_hydro_sf"/>
</dbReference>
<dbReference type="PROSITE" id="PS01098">
    <property type="entry name" value="LIPASE_GDSL_SER"/>
    <property type="match status" value="1"/>
</dbReference>
<keyword evidence="3" id="KW-1185">Reference proteome</keyword>
<dbReference type="CDD" id="cd01822">
    <property type="entry name" value="Lysophospholipase_L1_like"/>
    <property type="match status" value="1"/>
</dbReference>
<dbReference type="Gene3D" id="3.40.50.1110">
    <property type="entry name" value="SGNH hydrolase"/>
    <property type="match status" value="1"/>
</dbReference>
<dbReference type="GO" id="GO:0004622">
    <property type="term" value="F:phosphatidylcholine lysophospholipase activity"/>
    <property type="evidence" value="ECO:0007669"/>
    <property type="project" value="TreeGrafter"/>
</dbReference>
<dbReference type="Proteomes" id="UP000565262">
    <property type="component" value="Unassembled WGS sequence"/>
</dbReference>
<protein>
    <submittedName>
        <fullName evidence="2">Arylesterase</fullName>
    </submittedName>
</protein>
<dbReference type="Pfam" id="PF13472">
    <property type="entry name" value="Lipase_GDSL_2"/>
    <property type="match status" value="1"/>
</dbReference>
<gene>
    <name evidence="2" type="ORF">H4O21_00595</name>
</gene>
<dbReference type="SUPFAM" id="SSF52266">
    <property type="entry name" value="SGNH hydrolase"/>
    <property type="match status" value="1"/>
</dbReference>
<dbReference type="GO" id="GO:0006629">
    <property type="term" value="P:lipid metabolic process"/>
    <property type="evidence" value="ECO:0007669"/>
    <property type="project" value="InterPro"/>
</dbReference>